<dbReference type="SUPFAM" id="SSF46565">
    <property type="entry name" value="Chaperone J-domain"/>
    <property type="match status" value="1"/>
</dbReference>
<dbReference type="InterPro" id="IPR053052">
    <property type="entry name" value="Imprinting_Balance_Reg"/>
</dbReference>
<dbReference type="SMART" id="SM00271">
    <property type="entry name" value="DnaJ"/>
    <property type="match status" value="1"/>
</dbReference>
<dbReference type="Pfam" id="PF00226">
    <property type="entry name" value="DnaJ"/>
    <property type="match status" value="1"/>
</dbReference>
<dbReference type="PANTHER" id="PTHR45496">
    <property type="entry name" value="CHAPERONE DNAJ-DOMAIN SUPERFAMILY PROTEIN"/>
    <property type="match status" value="1"/>
</dbReference>
<keyword evidence="4" id="KW-1185">Reference proteome</keyword>
<dbReference type="AlphaFoldDB" id="A0A4D6LP48"/>
<dbReference type="InterPro" id="IPR036869">
    <property type="entry name" value="J_dom_sf"/>
</dbReference>
<dbReference type="Gene3D" id="1.10.287.110">
    <property type="entry name" value="DnaJ domain"/>
    <property type="match status" value="1"/>
</dbReference>
<protein>
    <submittedName>
        <fullName evidence="3">DnaJ-like protein subfamily B member 12</fullName>
    </submittedName>
</protein>
<evidence type="ECO:0000256" key="1">
    <source>
        <dbReference type="SAM" id="MobiDB-lite"/>
    </source>
</evidence>
<feature type="compositionally biased region" description="Basic residues" evidence="1">
    <location>
        <begin position="256"/>
        <end position="268"/>
    </location>
</feature>
<feature type="region of interest" description="Disordered" evidence="1">
    <location>
        <begin position="256"/>
        <end position="278"/>
    </location>
</feature>
<sequence length="303" mass="34148">MDPLKGSESENPMATCLSLLSLRRFSACCDFARSLPPTDTVARVLAIANILSAADFYSVLQLDPSDCANRDLARRQYAKLALLLDPTSPDKFPFSDEALARVQEAWHVLSRPERRALYDREHPFSAAVTFWSVCPYCWNLFEYEKKYEDCALWCQVCGKAFQGVAVIPPSMVGEAVVEGEELRQYYSCEASVPLRYYEVKEEIKGSNTFGEQNAAFSEQSAPSFVYISDDDNEGFVPGNEGLQGNGEKRRMRVKTVAKKGSGNRRRRPLASDSDLDFDLDEEDDELEFTEGDDDVFVGVRFRK</sequence>
<proteinExistence type="predicted"/>
<accession>A0A4D6LP48</accession>
<reference evidence="3 4" key="1">
    <citation type="submission" date="2019-04" db="EMBL/GenBank/DDBJ databases">
        <title>An improved genome assembly and genetic linkage map for asparagus bean, Vigna unguiculata ssp. sesquipedialis.</title>
        <authorList>
            <person name="Xia Q."/>
            <person name="Zhang R."/>
            <person name="Dong Y."/>
        </authorList>
    </citation>
    <scope>NUCLEOTIDE SEQUENCE [LARGE SCALE GENOMIC DNA]</scope>
    <source>
        <tissue evidence="3">Leaf</tissue>
    </source>
</reference>
<name>A0A4D6LP48_VIGUN</name>
<dbReference type="CDD" id="cd06257">
    <property type="entry name" value="DnaJ"/>
    <property type="match status" value="1"/>
</dbReference>
<dbReference type="PROSITE" id="PS50076">
    <property type="entry name" value="DNAJ_2"/>
    <property type="match status" value="1"/>
</dbReference>
<dbReference type="PANTHER" id="PTHR45496:SF15">
    <property type="entry name" value="CHAPERONE DNAJ-DOMAIN PROTEIN"/>
    <property type="match status" value="1"/>
</dbReference>
<feature type="domain" description="J" evidence="2">
    <location>
        <begin position="55"/>
        <end position="122"/>
    </location>
</feature>
<evidence type="ECO:0000313" key="3">
    <source>
        <dbReference type="EMBL" id="QCD90702.1"/>
    </source>
</evidence>
<gene>
    <name evidence="3" type="ORF">DEO72_LG4g1659</name>
</gene>
<evidence type="ECO:0000313" key="4">
    <source>
        <dbReference type="Proteomes" id="UP000501690"/>
    </source>
</evidence>
<dbReference type="Proteomes" id="UP000501690">
    <property type="component" value="Linkage Group LG4"/>
</dbReference>
<organism evidence="3 4">
    <name type="scientific">Vigna unguiculata</name>
    <name type="common">Cowpea</name>
    <dbReference type="NCBI Taxonomy" id="3917"/>
    <lineage>
        <taxon>Eukaryota</taxon>
        <taxon>Viridiplantae</taxon>
        <taxon>Streptophyta</taxon>
        <taxon>Embryophyta</taxon>
        <taxon>Tracheophyta</taxon>
        <taxon>Spermatophyta</taxon>
        <taxon>Magnoliopsida</taxon>
        <taxon>eudicotyledons</taxon>
        <taxon>Gunneridae</taxon>
        <taxon>Pentapetalae</taxon>
        <taxon>rosids</taxon>
        <taxon>fabids</taxon>
        <taxon>Fabales</taxon>
        <taxon>Fabaceae</taxon>
        <taxon>Papilionoideae</taxon>
        <taxon>50 kb inversion clade</taxon>
        <taxon>NPAAA clade</taxon>
        <taxon>indigoferoid/millettioid clade</taxon>
        <taxon>Phaseoleae</taxon>
        <taxon>Vigna</taxon>
    </lineage>
</organism>
<dbReference type="InterPro" id="IPR001623">
    <property type="entry name" value="DnaJ_domain"/>
</dbReference>
<evidence type="ECO:0000259" key="2">
    <source>
        <dbReference type="PROSITE" id="PS50076"/>
    </source>
</evidence>
<dbReference type="EMBL" id="CP039348">
    <property type="protein sequence ID" value="QCD90702.1"/>
    <property type="molecule type" value="Genomic_DNA"/>
</dbReference>